<dbReference type="InterPro" id="IPR002656">
    <property type="entry name" value="Acyl_transf_3_dom"/>
</dbReference>
<gene>
    <name evidence="4" type="ORF">KVA01_20790</name>
</gene>
<proteinExistence type="predicted"/>
<dbReference type="GO" id="GO:0009103">
    <property type="term" value="P:lipopolysaccharide biosynthetic process"/>
    <property type="evidence" value="ECO:0007669"/>
    <property type="project" value="TreeGrafter"/>
</dbReference>
<accession>A0A4Y4D885</accession>
<protein>
    <submittedName>
        <fullName evidence="4">Acyltransferase</fullName>
    </submittedName>
</protein>
<dbReference type="AlphaFoldDB" id="A0A4Y4D885"/>
<feature type="transmembrane region" description="Helical" evidence="2">
    <location>
        <begin position="184"/>
        <end position="202"/>
    </location>
</feature>
<dbReference type="PANTHER" id="PTHR23028">
    <property type="entry name" value="ACETYLTRANSFERASE"/>
    <property type="match status" value="1"/>
</dbReference>
<evidence type="ECO:0000313" key="4">
    <source>
        <dbReference type="EMBL" id="GEC99924.1"/>
    </source>
</evidence>
<organism evidence="4 5">
    <name type="scientific">Kocuria varians</name>
    <name type="common">Micrococcus varians</name>
    <dbReference type="NCBI Taxonomy" id="1272"/>
    <lineage>
        <taxon>Bacteria</taxon>
        <taxon>Bacillati</taxon>
        <taxon>Actinomycetota</taxon>
        <taxon>Actinomycetes</taxon>
        <taxon>Micrococcales</taxon>
        <taxon>Micrococcaceae</taxon>
        <taxon>Kocuria</taxon>
    </lineage>
</organism>
<keyword evidence="2" id="KW-1133">Transmembrane helix</keyword>
<feature type="transmembrane region" description="Helical" evidence="2">
    <location>
        <begin position="238"/>
        <end position="256"/>
    </location>
</feature>
<evidence type="ECO:0000313" key="5">
    <source>
        <dbReference type="Proteomes" id="UP000315730"/>
    </source>
</evidence>
<feature type="transmembrane region" description="Helical" evidence="2">
    <location>
        <begin position="53"/>
        <end position="71"/>
    </location>
</feature>
<keyword evidence="2" id="KW-0812">Transmembrane</keyword>
<dbReference type="Proteomes" id="UP000315730">
    <property type="component" value="Unassembled WGS sequence"/>
</dbReference>
<keyword evidence="4" id="KW-0808">Transferase</keyword>
<reference evidence="4 5" key="1">
    <citation type="submission" date="2019-06" db="EMBL/GenBank/DDBJ databases">
        <title>Whole genome shotgun sequence of Kocuria varians NBRC 15358.</title>
        <authorList>
            <person name="Hosoyama A."/>
            <person name="Uohara A."/>
            <person name="Ohji S."/>
            <person name="Ichikawa N."/>
        </authorList>
    </citation>
    <scope>NUCLEOTIDE SEQUENCE [LARGE SCALE GENOMIC DNA]</scope>
    <source>
        <strain evidence="4 5">NBRC 15358</strain>
    </source>
</reference>
<feature type="transmembrane region" description="Helical" evidence="2">
    <location>
        <begin position="341"/>
        <end position="363"/>
    </location>
</feature>
<dbReference type="Pfam" id="PF01757">
    <property type="entry name" value="Acyl_transf_3"/>
    <property type="match status" value="1"/>
</dbReference>
<comment type="caution">
    <text evidence="4">The sequence shown here is derived from an EMBL/GenBank/DDBJ whole genome shotgun (WGS) entry which is preliminary data.</text>
</comment>
<sequence length="375" mass="41021">MPGGQELSPNAPTSPDTLARWPAPPVAPSDVPRPAVPRVLGWRLDAHANALNFLRLLLAAAVILGHSVPVGGFPESAWQSASGTAVNGFFAISGYLIAGSRMRLSLRAFLWRRVLRLYPAFWVSLAVTAAVTAPLSSLVSGETYVPTSALAYVVANATLYVTQWDIQHLLTGVPFPGVWNGSLWTLWYEAAVYVLTGLALTVPRVRRRPLPWLLLLFALVALLQIVSEGPVDLTTTKAYQGFRLAGFFLAGMVLWAARTRVPLRWWLGVPALVITHFAQSWPVPWGWFAAAFPRAYGLLWLGAVLPVRIGARNDISYGTYIYAFPAQQLLVALGLNTALGYWGYCAASLALTLPLAWVSWKVVEQPALRWKSLVR</sequence>
<evidence type="ECO:0000256" key="2">
    <source>
        <dbReference type="SAM" id="Phobius"/>
    </source>
</evidence>
<dbReference type="STRING" id="1272.GCA_900014985_01251"/>
<feature type="transmembrane region" description="Helical" evidence="2">
    <location>
        <begin position="77"/>
        <end position="98"/>
    </location>
</feature>
<keyword evidence="4" id="KW-0012">Acyltransferase</keyword>
<feature type="region of interest" description="Disordered" evidence="1">
    <location>
        <begin position="1"/>
        <end position="30"/>
    </location>
</feature>
<dbReference type="EMBL" id="BJNW01000019">
    <property type="protein sequence ID" value="GEC99924.1"/>
    <property type="molecule type" value="Genomic_DNA"/>
</dbReference>
<evidence type="ECO:0000256" key="1">
    <source>
        <dbReference type="SAM" id="MobiDB-lite"/>
    </source>
</evidence>
<keyword evidence="5" id="KW-1185">Reference proteome</keyword>
<keyword evidence="2" id="KW-0472">Membrane</keyword>
<feature type="transmembrane region" description="Helical" evidence="2">
    <location>
        <begin position="263"/>
        <end position="279"/>
    </location>
</feature>
<feature type="compositionally biased region" description="Polar residues" evidence="1">
    <location>
        <begin position="7"/>
        <end position="16"/>
    </location>
</feature>
<dbReference type="InterPro" id="IPR050879">
    <property type="entry name" value="Acyltransferase_3"/>
</dbReference>
<dbReference type="PANTHER" id="PTHR23028:SF53">
    <property type="entry name" value="ACYL_TRANSF_3 DOMAIN-CONTAINING PROTEIN"/>
    <property type="match status" value="1"/>
</dbReference>
<feature type="domain" description="Acyltransferase 3" evidence="3">
    <location>
        <begin position="50"/>
        <end position="358"/>
    </location>
</feature>
<name>A0A4Y4D885_KOCVA</name>
<feature type="transmembrane region" description="Helical" evidence="2">
    <location>
        <begin position="209"/>
        <end position="226"/>
    </location>
</feature>
<evidence type="ECO:0000259" key="3">
    <source>
        <dbReference type="Pfam" id="PF01757"/>
    </source>
</evidence>
<dbReference type="GO" id="GO:0016020">
    <property type="term" value="C:membrane"/>
    <property type="evidence" value="ECO:0007669"/>
    <property type="project" value="TreeGrafter"/>
</dbReference>
<feature type="transmembrane region" description="Helical" evidence="2">
    <location>
        <begin position="119"/>
        <end position="139"/>
    </location>
</feature>
<dbReference type="GO" id="GO:0016747">
    <property type="term" value="F:acyltransferase activity, transferring groups other than amino-acyl groups"/>
    <property type="evidence" value="ECO:0007669"/>
    <property type="project" value="InterPro"/>
</dbReference>